<dbReference type="GeneID" id="5002975"/>
<dbReference type="RefSeq" id="XP_001418692.1">
    <property type="nucleotide sequence ID" value="XM_001418655.1"/>
</dbReference>
<evidence type="ECO:0000313" key="1">
    <source>
        <dbReference type="EMBL" id="ABO96985.1"/>
    </source>
</evidence>
<proteinExistence type="predicted"/>
<dbReference type="AlphaFoldDB" id="A4S071"/>
<evidence type="ECO:0000313" key="2">
    <source>
        <dbReference type="Proteomes" id="UP000001568"/>
    </source>
</evidence>
<accession>A4S071</accession>
<reference evidence="1 2" key="1">
    <citation type="journal article" date="2007" name="Proc. Natl. Acad. Sci. U.S.A.">
        <title>The tiny eukaryote Ostreococcus provides genomic insights into the paradox of plankton speciation.</title>
        <authorList>
            <person name="Palenik B."/>
            <person name="Grimwood J."/>
            <person name="Aerts A."/>
            <person name="Rouze P."/>
            <person name="Salamov A."/>
            <person name="Putnam N."/>
            <person name="Dupont C."/>
            <person name="Jorgensen R."/>
            <person name="Derelle E."/>
            <person name="Rombauts S."/>
            <person name="Zhou K."/>
            <person name="Otillar R."/>
            <person name="Merchant S.S."/>
            <person name="Podell S."/>
            <person name="Gaasterland T."/>
            <person name="Napoli C."/>
            <person name="Gendler K."/>
            <person name="Manuell A."/>
            <person name="Tai V."/>
            <person name="Vallon O."/>
            <person name="Piganeau G."/>
            <person name="Jancek S."/>
            <person name="Heijde M."/>
            <person name="Jabbari K."/>
            <person name="Bowler C."/>
            <person name="Lohr M."/>
            <person name="Robbens S."/>
            <person name="Werner G."/>
            <person name="Dubchak I."/>
            <person name="Pazour G.J."/>
            <person name="Ren Q."/>
            <person name="Paulsen I."/>
            <person name="Delwiche C."/>
            <person name="Schmutz J."/>
            <person name="Rokhsar D."/>
            <person name="Van de Peer Y."/>
            <person name="Moreau H."/>
            <person name="Grigoriev I.V."/>
        </authorList>
    </citation>
    <scope>NUCLEOTIDE SEQUENCE [LARGE SCALE GENOMIC DNA]</scope>
    <source>
        <strain evidence="1 2">CCE9901</strain>
    </source>
</reference>
<protein>
    <submittedName>
        <fullName evidence="1">Uncharacterized protein</fullName>
    </submittedName>
</protein>
<dbReference type="EMBL" id="CP000587">
    <property type="protein sequence ID" value="ABO96985.1"/>
    <property type="molecule type" value="Genomic_DNA"/>
</dbReference>
<keyword evidence="2" id="KW-1185">Reference proteome</keyword>
<dbReference type="KEGG" id="olu:OSTLU_93022"/>
<name>A4S071_OSTLU</name>
<dbReference type="Gramene" id="ABO96985">
    <property type="protein sequence ID" value="ABO96985"/>
    <property type="gene ID" value="OSTLU_93022"/>
</dbReference>
<organism evidence="1 2">
    <name type="scientific">Ostreococcus lucimarinus (strain CCE9901)</name>
    <dbReference type="NCBI Taxonomy" id="436017"/>
    <lineage>
        <taxon>Eukaryota</taxon>
        <taxon>Viridiplantae</taxon>
        <taxon>Chlorophyta</taxon>
        <taxon>Mamiellophyceae</taxon>
        <taxon>Mamiellales</taxon>
        <taxon>Bathycoccaceae</taxon>
        <taxon>Ostreococcus</taxon>
    </lineage>
</organism>
<sequence length="446" mass="48259">MADGSSAMLARAVTTYEDATTAAMHAAAARVRERWGTTRDAGAAWRFWLAEETTVSALTTPLGGSSIEVGARDDLSVMMCAHDALEAPVGGWEGRVACCPRAFAVDAHLTVDGKRFEDAHACAGEPDYDRERAIEAGLDDAGLYASEAREAARRVLRRERDGGGKPWCTVFGSRFSEGNHFVHLPLIADYLDGAILDPFSKSYAHSLMWRWAEVCEKIGPGEHEVTLRCAPLGVFVPAAGACRLVGYDEAKHGSDKGFKAFLQSLDTEYETSASAAGMSATFTIKLHPNHCAGKKIERRAQEWAPDWPADEIAECYTTALQLANTGPPGAMAAQMTPGATCCHVVLPTTDGHSGIAEVKDRDGRTLYHEFHAWGLFRGVDGELEARTGAQIKFRCVKSCVNGEPTGVWMAKDYDPRPCNGLLLKNKFIDQAIARDDEHIKIPSGVA</sequence>
<dbReference type="OrthoDB" id="10396903at2759"/>
<dbReference type="HOGENOM" id="CLU_571553_0_0_1"/>
<dbReference type="OMA" id="HEFHAWG"/>
<dbReference type="Proteomes" id="UP000001568">
    <property type="component" value="Chromosome 7"/>
</dbReference>
<gene>
    <name evidence="1" type="ORF">OSTLU_93022</name>
</gene>